<dbReference type="InterPro" id="IPR007466">
    <property type="entry name" value="Peptidyl-Arg-deiminase_porph"/>
</dbReference>
<comment type="caution">
    <text evidence="3">The sequence shown here is derived from an EMBL/GenBank/DDBJ whole genome shotgun (WGS) entry which is preliminary data.</text>
</comment>
<gene>
    <name evidence="3" type="ORF">ACFQMG_22460</name>
</gene>
<dbReference type="PANTHER" id="PTHR31377:SF0">
    <property type="entry name" value="AGMATINE DEIMINASE-RELATED"/>
    <property type="match status" value="1"/>
</dbReference>
<accession>A0ABW2FYF3</accession>
<reference evidence="4" key="1">
    <citation type="journal article" date="2019" name="Int. J. Syst. Evol. Microbiol.">
        <title>The Global Catalogue of Microorganisms (GCM) 10K type strain sequencing project: providing services to taxonomists for standard genome sequencing and annotation.</title>
        <authorList>
            <consortium name="The Broad Institute Genomics Platform"/>
            <consortium name="The Broad Institute Genome Sequencing Center for Infectious Disease"/>
            <person name="Wu L."/>
            <person name="Ma J."/>
        </authorList>
    </citation>
    <scope>NUCLEOTIDE SEQUENCE [LARGE SCALE GENOMIC DNA]</scope>
    <source>
        <strain evidence="4">CGMCC 1.12859</strain>
    </source>
</reference>
<evidence type="ECO:0000256" key="2">
    <source>
        <dbReference type="SAM" id="MobiDB-lite"/>
    </source>
</evidence>
<name>A0ABW2FYF3_9ACTN</name>
<dbReference type="EMBL" id="JBHTAJ010000044">
    <property type="protein sequence ID" value="MFC7182313.1"/>
    <property type="molecule type" value="Genomic_DNA"/>
</dbReference>
<organism evidence="3 4">
    <name type="scientific">Kitasatospora paranensis</name>
    <dbReference type="NCBI Taxonomy" id="258053"/>
    <lineage>
        <taxon>Bacteria</taxon>
        <taxon>Bacillati</taxon>
        <taxon>Actinomycetota</taxon>
        <taxon>Actinomycetes</taxon>
        <taxon>Kitasatosporales</taxon>
        <taxon>Streptomycetaceae</taxon>
        <taxon>Kitasatospora</taxon>
    </lineage>
</organism>
<evidence type="ECO:0000313" key="3">
    <source>
        <dbReference type="EMBL" id="MFC7182313.1"/>
    </source>
</evidence>
<dbReference type="Pfam" id="PF04371">
    <property type="entry name" value="PAD_porph"/>
    <property type="match status" value="1"/>
</dbReference>
<protein>
    <submittedName>
        <fullName evidence="3">Agmatine/peptidylarginine deiminase</fullName>
    </submittedName>
</protein>
<dbReference type="PROSITE" id="PS51318">
    <property type="entry name" value="TAT"/>
    <property type="match status" value="1"/>
</dbReference>
<dbReference type="SUPFAM" id="SSF55909">
    <property type="entry name" value="Pentein"/>
    <property type="match status" value="1"/>
</dbReference>
<sequence>MNDEVEQQVTTGGAHRRPMDRRSLLAIAGATTVGVVWAANSGTSQVARADVPGCTSPSPSPSPTATGGAGTYAVPIDTVQHTRTWMAWPDSTAIWSGGGRGGVSLAAIQANIALIANTIAKYEPVIMCANSASVSKAKSMCTNPNVTVIGSIPVDDCWMRDSGPVFRTDGAGGLDAIGLNFNGWGKRQTSTKDSQVAAKVAAYVGVPFTAAGIVSEGGAIEADGAGTLMATRSSILETNRNPGMTEAQATAALCAAYGASKVIWFDGYVDSGDITRDHVDATSRFLAEGKGLVQQPNANDTHDGWYNDEISQYKVLSTAVDAKGTAMQVSKIGGPDYNVIRSTNQNFVGSYANYYVCNGAVISAQFGDSRADAAAKQVLAGLFPGRVIEQLNIDAVGGGGGGIHCVTQPQPVA</sequence>
<dbReference type="InterPro" id="IPR006311">
    <property type="entry name" value="TAT_signal"/>
</dbReference>
<evidence type="ECO:0000313" key="4">
    <source>
        <dbReference type="Proteomes" id="UP001596435"/>
    </source>
</evidence>
<keyword evidence="4" id="KW-1185">Reference proteome</keyword>
<dbReference type="Proteomes" id="UP001596435">
    <property type="component" value="Unassembled WGS sequence"/>
</dbReference>
<feature type="region of interest" description="Disordered" evidence="2">
    <location>
        <begin position="47"/>
        <end position="71"/>
    </location>
</feature>
<dbReference type="Gene3D" id="3.75.10.10">
    <property type="entry name" value="L-arginine/glycine Amidinotransferase, Chain A"/>
    <property type="match status" value="1"/>
</dbReference>
<evidence type="ECO:0000256" key="1">
    <source>
        <dbReference type="ARBA" id="ARBA00022801"/>
    </source>
</evidence>
<proteinExistence type="predicted"/>
<dbReference type="RefSeq" id="WP_345708829.1">
    <property type="nucleotide sequence ID" value="NZ_BAABKV010000001.1"/>
</dbReference>
<dbReference type="PANTHER" id="PTHR31377">
    <property type="entry name" value="AGMATINE DEIMINASE-RELATED"/>
    <property type="match status" value="1"/>
</dbReference>
<keyword evidence="1" id="KW-0378">Hydrolase</keyword>